<comment type="caution">
    <text evidence="1">The sequence shown here is derived from an EMBL/GenBank/DDBJ whole genome shotgun (WGS) entry which is preliminary data.</text>
</comment>
<dbReference type="EMBL" id="VRMN01000014">
    <property type="protein sequence ID" value="KAA8491384.1"/>
    <property type="molecule type" value="Genomic_DNA"/>
</dbReference>
<keyword evidence="2" id="KW-1185">Reference proteome</keyword>
<dbReference type="AlphaFoldDB" id="A0A5J4YKZ5"/>
<evidence type="ECO:0000313" key="2">
    <source>
        <dbReference type="Proteomes" id="UP000324585"/>
    </source>
</evidence>
<proteinExistence type="predicted"/>
<dbReference type="Proteomes" id="UP000324585">
    <property type="component" value="Unassembled WGS sequence"/>
</dbReference>
<protein>
    <submittedName>
        <fullName evidence="1">Uncharacterized protein</fullName>
    </submittedName>
</protein>
<sequence length="480" mass="53582">MLSVQNKVDLLKGRNEAKLVFRSRAHHPAAICMIRPRRLPVDVNVKRMLSTITVLLGVALQRARTSSLYHDILRTPAVRLLRAFPSVCIDAQTASGRERIIQGVYSQCGDVQRNLCVLRDRILELYCSIMRSKIVTHSVETSLRAFHTAASFVGQARIDLTCRFPDIDQIVAWNACAITCFALLHFHAVATRVITLKTLQIDRRFSGIVESTGDDWIRISCDPLLVKGQTLLARTWNGFYEAVEMHTPRSSNFKVGNYLSRMQLPPKNTIMVSLVGAGEYVGKKGTEGMRTMVFSREGDKNAAKQLLAVLKGKKIFVTPKLMFGRSVRASVDYRMRFWLGFENLSADLAKVVKEASKSSEGINVLKSRSSQLAKYFPPMSLPREGNAMKIVTDHVKGFSILSVAIHERRPRVPELAEMQDIKPVPPSNHGRGMKLALAFGRIICLHERDHLGVSVDILKLATLASLPSHCLSSKTLNLLV</sequence>
<reference evidence="2" key="1">
    <citation type="journal article" date="2019" name="Nat. Commun.">
        <title>Expansion of phycobilisome linker gene families in mesophilic red algae.</title>
        <authorList>
            <person name="Lee J."/>
            <person name="Kim D."/>
            <person name="Bhattacharya D."/>
            <person name="Yoon H.S."/>
        </authorList>
    </citation>
    <scope>NUCLEOTIDE SEQUENCE [LARGE SCALE GENOMIC DNA]</scope>
    <source>
        <strain evidence="2">CCMP 1328</strain>
    </source>
</reference>
<organism evidence="1 2">
    <name type="scientific">Porphyridium purpureum</name>
    <name type="common">Red alga</name>
    <name type="synonym">Porphyridium cruentum</name>
    <dbReference type="NCBI Taxonomy" id="35688"/>
    <lineage>
        <taxon>Eukaryota</taxon>
        <taxon>Rhodophyta</taxon>
        <taxon>Bangiophyceae</taxon>
        <taxon>Porphyridiales</taxon>
        <taxon>Porphyridiaceae</taxon>
        <taxon>Porphyridium</taxon>
    </lineage>
</organism>
<name>A0A5J4YKZ5_PORPP</name>
<accession>A0A5J4YKZ5</accession>
<evidence type="ECO:0000313" key="1">
    <source>
        <dbReference type="EMBL" id="KAA8491384.1"/>
    </source>
</evidence>
<gene>
    <name evidence="1" type="ORF">FVE85_7805</name>
</gene>